<keyword evidence="2" id="KW-1185">Reference proteome</keyword>
<dbReference type="Proteomes" id="UP000768646">
    <property type="component" value="Unassembled WGS sequence"/>
</dbReference>
<evidence type="ECO:0000313" key="1">
    <source>
        <dbReference type="EMBL" id="KAG4304989.1"/>
    </source>
</evidence>
<accession>A0ACB7CB80</accession>
<sequence>MDDVVWQVINQNFCSYKIKTNTQNFCKNEYNVTGICNRQSCPLANSQYATVKEEKGVLYLYIKTIERSHMPSKTWEKVKLSKNYSKALKQARIRNIFIQIDEKLLYWSNFLIYKNKARLTRLTQYLIKTKKNSLKKQTKLIGIKPKQVRREATREKKALQVAKLEKSIEKELLERLKSGIYGEKPLNVEEDVWKKILDSHKNKGDHENKPEYENSEEYIEFLSCTEESDLDEWSKDYALKSDSITGESYTANIYENESDISTKNSEQENSEQEIEDIFQEKKYKNEQLKKSRRNETYIELEYEQENQSASKKT</sequence>
<name>A0ACB7CB80_9ASCO</name>
<reference evidence="1 2" key="1">
    <citation type="journal article" date="2021" name="Commun. Biol.">
        <title>Genomic insights into the host specific adaptation of the Pneumocystis genus.</title>
        <authorList>
            <person name="Cisse O.H."/>
            <person name="Ma L."/>
            <person name="Dekker J.P."/>
            <person name="Khil P.P."/>
            <person name="Youn J.-H."/>
            <person name="Brenchley J.M."/>
            <person name="Blair R."/>
            <person name="Pahar B."/>
            <person name="Chabe M."/>
            <person name="Van Rompay K.K.A."/>
            <person name="Keesler R."/>
            <person name="Sukura A."/>
            <person name="Hirsch V."/>
            <person name="Kutty G."/>
            <person name="Liu Y."/>
            <person name="Peng L."/>
            <person name="Chen J."/>
            <person name="Song J."/>
            <person name="Weissenbacher-Lang C."/>
            <person name="Xu J."/>
            <person name="Upham N.S."/>
            <person name="Stajich J.E."/>
            <person name="Cuomo C.A."/>
            <person name="Cushion M.T."/>
            <person name="Kovacs J.A."/>
        </authorList>
    </citation>
    <scope>NUCLEOTIDE SEQUENCE [LARGE SCALE GENOMIC DNA]</scope>
    <source>
        <strain evidence="1 2">RABM</strain>
    </source>
</reference>
<proteinExistence type="predicted"/>
<protein>
    <submittedName>
        <fullName evidence="1">Uncharacterized protein</fullName>
    </submittedName>
</protein>
<gene>
    <name evidence="1" type="ORF">PORY_001664</name>
</gene>
<evidence type="ECO:0000313" key="2">
    <source>
        <dbReference type="Proteomes" id="UP000768646"/>
    </source>
</evidence>
<comment type="caution">
    <text evidence="1">The sequence shown here is derived from an EMBL/GenBank/DDBJ whole genome shotgun (WGS) entry which is preliminary data.</text>
</comment>
<organism evidence="1 2">
    <name type="scientific">Pneumocystis oryctolagi</name>
    <dbReference type="NCBI Taxonomy" id="42067"/>
    <lineage>
        <taxon>Eukaryota</taxon>
        <taxon>Fungi</taxon>
        <taxon>Dikarya</taxon>
        <taxon>Ascomycota</taxon>
        <taxon>Taphrinomycotina</taxon>
        <taxon>Pneumocystomycetes</taxon>
        <taxon>Pneumocystaceae</taxon>
        <taxon>Pneumocystis</taxon>
    </lineage>
</organism>
<dbReference type="EMBL" id="JABTEG010000005">
    <property type="protein sequence ID" value="KAG4304989.1"/>
    <property type="molecule type" value="Genomic_DNA"/>
</dbReference>